<reference evidence="3" key="1">
    <citation type="submission" date="2016-04" db="EMBL/GenBank/DDBJ databases">
        <authorList>
            <person name="Evans L.H."/>
            <person name="Alamgir A."/>
            <person name="Owens N."/>
            <person name="Weber N.D."/>
            <person name="Virtaneva K."/>
            <person name="Barbian K."/>
            <person name="Babar A."/>
            <person name="Rosenke K."/>
        </authorList>
    </citation>
    <scope>NUCLEOTIDE SEQUENCE</scope>
    <source>
        <strain evidence="3">92-2</strain>
    </source>
</reference>
<feature type="domain" description="Solute-binding protein family 3/N-terminal" evidence="2">
    <location>
        <begin position="130"/>
        <end position="353"/>
    </location>
</feature>
<dbReference type="CDD" id="cd13530">
    <property type="entry name" value="PBP2_peptides_like"/>
    <property type="match status" value="1"/>
</dbReference>
<accession>A0A212JDG2</accession>
<proteinExistence type="predicted"/>
<dbReference type="InterPro" id="IPR001638">
    <property type="entry name" value="Solute-binding_3/MltF_N"/>
</dbReference>
<protein>
    <submittedName>
        <fullName evidence="3">Extracellular solute-binding protein family 3 (Modular protein)</fullName>
    </submittedName>
</protein>
<dbReference type="PANTHER" id="PTHR35936:SF17">
    <property type="entry name" value="ARGININE-BINDING EXTRACELLULAR PROTEIN ARTP"/>
    <property type="match status" value="1"/>
</dbReference>
<gene>
    <name evidence="3" type="ORF">KM92DES2_10923</name>
</gene>
<dbReference type="AlphaFoldDB" id="A0A212JDG2"/>
<evidence type="ECO:0000256" key="1">
    <source>
        <dbReference type="ARBA" id="ARBA00022729"/>
    </source>
</evidence>
<evidence type="ECO:0000313" key="3">
    <source>
        <dbReference type="EMBL" id="SBV97422.1"/>
    </source>
</evidence>
<dbReference type="EMBL" id="FLUP01000001">
    <property type="protein sequence ID" value="SBV97422.1"/>
    <property type="molecule type" value="Genomic_DNA"/>
</dbReference>
<dbReference type="Pfam" id="PF00497">
    <property type="entry name" value="SBP_bac_3"/>
    <property type="match status" value="1"/>
</dbReference>
<dbReference type="SUPFAM" id="SSF53850">
    <property type="entry name" value="Periplasmic binding protein-like II"/>
    <property type="match status" value="1"/>
</dbReference>
<name>A0A212JDG2_9BACT</name>
<dbReference type="PANTHER" id="PTHR35936">
    <property type="entry name" value="MEMBRANE-BOUND LYTIC MUREIN TRANSGLYCOSYLASE F"/>
    <property type="match status" value="1"/>
</dbReference>
<sequence>MLAAPGGPVTRAIALAAYPLFTKCPRFRVGKADTGSYISGRLCPGGPVTRAVALASQPSFCYRKTLFCSGRAALVINPNRAGMRASRPRRQCRRMSVLSFPRGKLNMKKLIVCALLAAVLAAVPAFAKKAYVNGIDPDYPPFAYMDEKTGKPAGFDVDSMNWIAKTMGFEVVHKPMAWDGIIPALLAKQIDMVDSGMSITPERAKVVQFSNPYWTVSRVFVVPADSKLTPADILSKKIQLGVQRGTSEANDIKKEQEEKKYPFELRFYESSPLAVEDLLNGRIQAALMDELPANNAIENGRAVKKAGTHGEPDNFGVAMRKDDKELQKLVNEGYKKLMADPYWKELQQKYLSK</sequence>
<dbReference type="Gene3D" id="3.40.190.10">
    <property type="entry name" value="Periplasmic binding protein-like II"/>
    <property type="match status" value="2"/>
</dbReference>
<dbReference type="SMART" id="SM00062">
    <property type="entry name" value="PBPb"/>
    <property type="match status" value="1"/>
</dbReference>
<keyword evidence="1" id="KW-0732">Signal</keyword>
<organism evidence="3">
    <name type="scientific">uncultured Desulfovibrio sp</name>
    <dbReference type="NCBI Taxonomy" id="167968"/>
    <lineage>
        <taxon>Bacteria</taxon>
        <taxon>Pseudomonadati</taxon>
        <taxon>Thermodesulfobacteriota</taxon>
        <taxon>Desulfovibrionia</taxon>
        <taxon>Desulfovibrionales</taxon>
        <taxon>Desulfovibrionaceae</taxon>
        <taxon>Desulfovibrio</taxon>
        <taxon>environmental samples</taxon>
    </lineage>
</organism>
<evidence type="ECO:0000259" key="2">
    <source>
        <dbReference type="SMART" id="SM00062"/>
    </source>
</evidence>